<reference evidence="2 3" key="1">
    <citation type="journal article" date="2012" name="New Phytol.">
        <title>Insight into trade-off between wood decay and parasitism from the genome of a fungal forest pathogen.</title>
        <authorList>
            <person name="Olson A."/>
            <person name="Aerts A."/>
            <person name="Asiegbu F."/>
            <person name="Belbahri L."/>
            <person name="Bouzid O."/>
            <person name="Broberg A."/>
            <person name="Canback B."/>
            <person name="Coutinho P.M."/>
            <person name="Cullen D."/>
            <person name="Dalman K."/>
            <person name="Deflorio G."/>
            <person name="van Diepen L.T."/>
            <person name="Dunand C."/>
            <person name="Duplessis S."/>
            <person name="Durling M."/>
            <person name="Gonthier P."/>
            <person name="Grimwood J."/>
            <person name="Fossdal C.G."/>
            <person name="Hansson D."/>
            <person name="Henrissat B."/>
            <person name="Hietala A."/>
            <person name="Himmelstrand K."/>
            <person name="Hoffmeister D."/>
            <person name="Hogberg N."/>
            <person name="James T.Y."/>
            <person name="Karlsson M."/>
            <person name="Kohler A."/>
            <person name="Kues U."/>
            <person name="Lee Y.H."/>
            <person name="Lin Y.C."/>
            <person name="Lind M."/>
            <person name="Lindquist E."/>
            <person name="Lombard V."/>
            <person name="Lucas S."/>
            <person name="Lunden K."/>
            <person name="Morin E."/>
            <person name="Murat C."/>
            <person name="Park J."/>
            <person name="Raffaello T."/>
            <person name="Rouze P."/>
            <person name="Salamov A."/>
            <person name="Schmutz J."/>
            <person name="Solheim H."/>
            <person name="Stahlberg J."/>
            <person name="Velez H."/>
            <person name="de Vries R.P."/>
            <person name="Wiebenga A."/>
            <person name="Woodward S."/>
            <person name="Yakovlev I."/>
            <person name="Garbelotto M."/>
            <person name="Martin F."/>
            <person name="Grigoriev I.V."/>
            <person name="Stenlid J."/>
        </authorList>
    </citation>
    <scope>NUCLEOTIDE SEQUENCE [LARGE SCALE GENOMIC DNA]</scope>
    <source>
        <strain evidence="2 3">TC 32-1</strain>
    </source>
</reference>
<dbReference type="GeneID" id="20671168"/>
<proteinExistence type="predicted"/>
<dbReference type="RefSeq" id="XP_009549788.1">
    <property type="nucleotide sequence ID" value="XM_009551493.1"/>
</dbReference>
<evidence type="ECO:0000313" key="3">
    <source>
        <dbReference type="Proteomes" id="UP000030671"/>
    </source>
</evidence>
<sequence>MQIHPRLSVEGVTAQATDASHWDDPSFSEPEWQMKRWPAVVLNVKAYKYWSVMVLPLRQGAVVDETGAEQDLAIRVSPQSYEGGEKWPWEETVAYACPLVETFTCLPDQPIVSRTPWFLSAAECTALLQHFSHTSKSRPLSPADRLRMRIRTKAVYPFFSVFSPVLDPRSEAAAHDVAWRDERGWLDELARVVKRRTLEAGWAWSNCTTAVVAAQQGQDITEPSPSDSNMDPDMSTWWPLGGRDVSVTLDSGPKREQGTGEDDLDPSIMRIDKVIPRDRPRRRAC</sequence>
<dbReference type="HOGENOM" id="CLU_976796_0_0_1"/>
<dbReference type="STRING" id="747525.W4JW20"/>
<dbReference type="InParanoid" id="W4JW20"/>
<feature type="region of interest" description="Disordered" evidence="1">
    <location>
        <begin position="1"/>
        <end position="28"/>
    </location>
</feature>
<dbReference type="EMBL" id="KI925462">
    <property type="protein sequence ID" value="ETW77753.1"/>
    <property type="molecule type" value="Genomic_DNA"/>
</dbReference>
<accession>W4JW20</accession>
<organism evidence="2 3">
    <name type="scientific">Heterobasidion irregulare (strain TC 32-1)</name>
    <dbReference type="NCBI Taxonomy" id="747525"/>
    <lineage>
        <taxon>Eukaryota</taxon>
        <taxon>Fungi</taxon>
        <taxon>Dikarya</taxon>
        <taxon>Basidiomycota</taxon>
        <taxon>Agaricomycotina</taxon>
        <taxon>Agaricomycetes</taxon>
        <taxon>Russulales</taxon>
        <taxon>Bondarzewiaceae</taxon>
        <taxon>Heterobasidion</taxon>
        <taxon>Heterobasidion annosum species complex</taxon>
    </lineage>
</organism>
<feature type="region of interest" description="Disordered" evidence="1">
    <location>
        <begin position="217"/>
        <end position="236"/>
    </location>
</feature>
<protein>
    <submittedName>
        <fullName evidence="2">Uncharacterized protein</fullName>
    </submittedName>
</protein>
<gene>
    <name evidence="2" type="ORF">HETIRDRAFT_325669</name>
</gene>
<dbReference type="Proteomes" id="UP000030671">
    <property type="component" value="Unassembled WGS sequence"/>
</dbReference>
<feature type="region of interest" description="Disordered" evidence="1">
    <location>
        <begin position="241"/>
        <end position="285"/>
    </location>
</feature>
<name>W4JW20_HETIT</name>
<keyword evidence="3" id="KW-1185">Reference proteome</keyword>
<evidence type="ECO:0000313" key="2">
    <source>
        <dbReference type="EMBL" id="ETW77753.1"/>
    </source>
</evidence>
<dbReference type="KEGG" id="hir:HETIRDRAFT_325669"/>
<dbReference type="AlphaFoldDB" id="W4JW20"/>
<feature type="compositionally biased region" description="Low complexity" evidence="1">
    <location>
        <begin position="223"/>
        <end position="235"/>
    </location>
</feature>
<evidence type="ECO:0000256" key="1">
    <source>
        <dbReference type="SAM" id="MobiDB-lite"/>
    </source>
</evidence>